<evidence type="ECO:0000256" key="1">
    <source>
        <dbReference type="ARBA" id="ARBA00004141"/>
    </source>
</evidence>
<dbReference type="InterPro" id="IPR047817">
    <property type="entry name" value="ABC2_TM_bact-type"/>
</dbReference>
<keyword evidence="6" id="KW-0813">Transport</keyword>
<reference evidence="10" key="1">
    <citation type="submission" date="2019-04" db="EMBL/GenBank/DDBJ databases">
        <title>Draft genome sequence of Pseudonocardiaceae bacterium SL3-2-4.</title>
        <authorList>
            <person name="Ningsih F."/>
            <person name="Yokota A."/>
            <person name="Sakai Y."/>
            <person name="Nanatani K."/>
            <person name="Yabe S."/>
            <person name="Oetari A."/>
            <person name="Sjamsuridzal W."/>
        </authorList>
    </citation>
    <scope>NUCLEOTIDE SEQUENCE [LARGE SCALE GENOMIC DNA]</scope>
    <source>
        <strain evidence="10">SL3-2-4</strain>
    </source>
</reference>
<keyword evidence="10" id="KW-1185">Reference proteome</keyword>
<evidence type="ECO:0000256" key="3">
    <source>
        <dbReference type="ARBA" id="ARBA00022989"/>
    </source>
</evidence>
<evidence type="ECO:0000313" key="10">
    <source>
        <dbReference type="Proteomes" id="UP000298860"/>
    </source>
</evidence>
<evidence type="ECO:0000256" key="2">
    <source>
        <dbReference type="ARBA" id="ARBA00022692"/>
    </source>
</evidence>
<dbReference type="InterPro" id="IPR051784">
    <property type="entry name" value="Nod_factor_ABC_transporter"/>
</dbReference>
<dbReference type="PANTHER" id="PTHR43229:SF2">
    <property type="entry name" value="NODULATION PROTEIN J"/>
    <property type="match status" value="1"/>
</dbReference>
<keyword evidence="2 6" id="KW-0812">Transmembrane</keyword>
<dbReference type="Pfam" id="PF01061">
    <property type="entry name" value="ABC2_membrane"/>
    <property type="match status" value="1"/>
</dbReference>
<keyword evidence="6" id="KW-1003">Cell membrane</keyword>
<comment type="subcellular location">
    <subcellularLocation>
        <location evidence="6">Cell membrane</location>
        <topology evidence="6">Multi-pass membrane protein</topology>
    </subcellularLocation>
    <subcellularLocation>
        <location evidence="1">Membrane</location>
        <topology evidence="1">Multi-pass membrane protein</topology>
    </subcellularLocation>
</comment>
<feature type="domain" description="ABC transmembrane type-2" evidence="8">
    <location>
        <begin position="47"/>
        <end position="279"/>
    </location>
</feature>
<comment type="caution">
    <text evidence="9">The sequence shown here is derived from an EMBL/GenBank/DDBJ whole genome shotgun (WGS) entry which is preliminary data.</text>
</comment>
<keyword evidence="4 6" id="KW-0472">Membrane</keyword>
<organism evidence="9 10">
    <name type="scientific">Gandjariella thermophila</name>
    <dbReference type="NCBI Taxonomy" id="1931992"/>
    <lineage>
        <taxon>Bacteria</taxon>
        <taxon>Bacillati</taxon>
        <taxon>Actinomycetota</taxon>
        <taxon>Actinomycetes</taxon>
        <taxon>Pseudonocardiales</taxon>
        <taxon>Pseudonocardiaceae</taxon>
        <taxon>Gandjariella</taxon>
    </lineage>
</organism>
<dbReference type="EMBL" id="BJFL01000023">
    <property type="protein sequence ID" value="GDY32335.1"/>
    <property type="molecule type" value="Genomic_DNA"/>
</dbReference>
<gene>
    <name evidence="9" type="ORF">GTS_39680</name>
</gene>
<protein>
    <recommendedName>
        <fullName evidence="6">Transport permease protein</fullName>
    </recommendedName>
</protein>
<feature type="transmembrane region" description="Helical" evidence="6">
    <location>
        <begin position="200"/>
        <end position="225"/>
    </location>
</feature>
<evidence type="ECO:0000256" key="4">
    <source>
        <dbReference type="ARBA" id="ARBA00023136"/>
    </source>
</evidence>
<sequence length="279" mass="29231">MTTTLNTPERAGSRAEPARSGWHGTGVATQILVLTGRSLRAIIRDPRLIVFNLLQPLVMLALFSQVFSSIAHTPGFPAGVSYINYLMPAIIVTTGIGSALQSGIGLVTDMKSGVLARFRSLPIRLSSVLVARSLADLARSAVQLVIMVLFATVVFGFSPAGGWTGVVAALLLGLVVSWGLAWVFLALGSWLRNAEAMQSVGFLAMFPLMFASSAYVPVSGLPGWLQAVAKVNPLTYAVDAARNLALAMPVGTGVVSALVTSLLLAVLGVAFAVPGFRRP</sequence>
<dbReference type="Proteomes" id="UP000298860">
    <property type="component" value="Unassembled WGS sequence"/>
</dbReference>
<dbReference type="PANTHER" id="PTHR43229">
    <property type="entry name" value="NODULATION PROTEIN J"/>
    <property type="match status" value="1"/>
</dbReference>
<proteinExistence type="inferred from homology"/>
<feature type="transmembrane region" description="Helical" evidence="6">
    <location>
        <begin position="141"/>
        <end position="160"/>
    </location>
</feature>
<feature type="transmembrane region" description="Helical" evidence="6">
    <location>
        <begin position="82"/>
        <end position="107"/>
    </location>
</feature>
<dbReference type="InterPro" id="IPR000412">
    <property type="entry name" value="ABC_2_transport"/>
</dbReference>
<keyword evidence="5" id="KW-0046">Antibiotic resistance</keyword>
<evidence type="ECO:0000256" key="6">
    <source>
        <dbReference type="RuleBase" id="RU361157"/>
    </source>
</evidence>
<dbReference type="PRINTS" id="PR00164">
    <property type="entry name" value="ABC2TRNSPORT"/>
</dbReference>
<feature type="region of interest" description="Disordered" evidence="7">
    <location>
        <begin position="1"/>
        <end position="22"/>
    </location>
</feature>
<evidence type="ECO:0000256" key="7">
    <source>
        <dbReference type="SAM" id="MobiDB-lite"/>
    </source>
</evidence>
<feature type="transmembrane region" description="Helical" evidence="6">
    <location>
        <begin position="245"/>
        <end position="273"/>
    </location>
</feature>
<dbReference type="OrthoDB" id="3486889at2"/>
<dbReference type="InterPro" id="IPR013525">
    <property type="entry name" value="ABC2_TM"/>
</dbReference>
<feature type="transmembrane region" description="Helical" evidence="6">
    <location>
        <begin position="166"/>
        <end position="188"/>
    </location>
</feature>
<dbReference type="PROSITE" id="PS51012">
    <property type="entry name" value="ABC_TM2"/>
    <property type="match status" value="1"/>
</dbReference>
<evidence type="ECO:0000259" key="8">
    <source>
        <dbReference type="PROSITE" id="PS51012"/>
    </source>
</evidence>
<dbReference type="GO" id="GO:0046677">
    <property type="term" value="P:response to antibiotic"/>
    <property type="evidence" value="ECO:0007669"/>
    <property type="project" value="UniProtKB-KW"/>
</dbReference>
<dbReference type="GO" id="GO:0043190">
    <property type="term" value="C:ATP-binding cassette (ABC) transporter complex"/>
    <property type="evidence" value="ECO:0007669"/>
    <property type="project" value="InterPro"/>
</dbReference>
<evidence type="ECO:0000313" key="9">
    <source>
        <dbReference type="EMBL" id="GDY32335.1"/>
    </source>
</evidence>
<dbReference type="RefSeq" id="WP_137815359.1">
    <property type="nucleotide sequence ID" value="NZ_BJFL01000023.1"/>
</dbReference>
<accession>A0A4D4J6H2</accession>
<dbReference type="PIRSF" id="PIRSF006648">
    <property type="entry name" value="DrrB"/>
    <property type="match status" value="1"/>
</dbReference>
<feature type="transmembrane region" description="Helical" evidence="6">
    <location>
        <begin position="48"/>
        <end position="70"/>
    </location>
</feature>
<evidence type="ECO:0000256" key="5">
    <source>
        <dbReference type="ARBA" id="ARBA00023251"/>
    </source>
</evidence>
<name>A0A4D4J6H2_9PSEU</name>
<dbReference type="GO" id="GO:0140359">
    <property type="term" value="F:ABC-type transporter activity"/>
    <property type="evidence" value="ECO:0007669"/>
    <property type="project" value="InterPro"/>
</dbReference>
<dbReference type="AlphaFoldDB" id="A0A4D4J6H2"/>
<comment type="similarity">
    <text evidence="6">Belongs to the ABC-2 integral membrane protein family.</text>
</comment>
<keyword evidence="3 6" id="KW-1133">Transmembrane helix</keyword>